<dbReference type="Gene3D" id="3.90.700.10">
    <property type="entry name" value="Succinate dehydrogenase/fumarate reductase flavoprotein, catalytic domain"/>
    <property type="match status" value="1"/>
</dbReference>
<reference evidence="7 8" key="1">
    <citation type="submission" date="2012-05" db="EMBL/GenBank/DDBJ databases">
        <title>The Genome Sequence of Sutterella wadsworthensis 2_1_59BFAA.</title>
        <authorList>
            <consortium name="The Broad Institute Genome Sequencing Platform"/>
            <person name="Earl A."/>
            <person name="Ward D."/>
            <person name="Feldgarden M."/>
            <person name="Gevers D."/>
            <person name="Daigneault M."/>
            <person name="Strauss J."/>
            <person name="Allen-Vercoe E."/>
            <person name="Walker B."/>
            <person name="Young S.K."/>
            <person name="Zeng Q."/>
            <person name="Gargeya S."/>
            <person name="Fitzgerald M."/>
            <person name="Haas B."/>
            <person name="Abouelleil A."/>
            <person name="Alvarado L."/>
            <person name="Arachchi H.M."/>
            <person name="Berlin A.M."/>
            <person name="Chapman S.B."/>
            <person name="Goldberg J."/>
            <person name="Griggs A."/>
            <person name="Gujja S."/>
            <person name="Hansen M."/>
            <person name="Howarth C."/>
            <person name="Imamovic A."/>
            <person name="Larimer J."/>
            <person name="McCowen C."/>
            <person name="Montmayeur A."/>
            <person name="Murphy C."/>
            <person name="Neiman D."/>
            <person name="Pearson M."/>
            <person name="Priest M."/>
            <person name="Roberts A."/>
            <person name="Saif S."/>
            <person name="Shea T."/>
            <person name="Sisk P."/>
            <person name="Sykes S."/>
            <person name="Wortman J."/>
            <person name="Nusbaum C."/>
            <person name="Birren B."/>
        </authorList>
    </citation>
    <scope>NUCLEOTIDE SEQUENCE [LARGE SCALE GENOMIC DNA]</scope>
    <source>
        <strain evidence="7 8">2_1_59BFAA</strain>
    </source>
</reference>
<dbReference type="InterPro" id="IPR050315">
    <property type="entry name" value="FAD-oxidoreductase_2"/>
</dbReference>
<dbReference type="Pfam" id="PF00890">
    <property type="entry name" value="FAD_binding_2"/>
    <property type="match status" value="1"/>
</dbReference>
<gene>
    <name evidence="7" type="ORF">HMPREF9465_01437</name>
</gene>
<evidence type="ECO:0000256" key="3">
    <source>
        <dbReference type="ARBA" id="ARBA00022827"/>
    </source>
</evidence>
<dbReference type="RefSeq" id="WP_005435529.1">
    <property type="nucleotide sequence ID" value="NZ_JH815516.1"/>
</dbReference>
<dbReference type="GO" id="GO:0010181">
    <property type="term" value="F:FMN binding"/>
    <property type="evidence" value="ECO:0007669"/>
    <property type="project" value="InterPro"/>
</dbReference>
<keyword evidence="4 5" id="KW-0560">Oxidoreductase</keyword>
<dbReference type="EMBL" id="ADMG01000033">
    <property type="protein sequence ID" value="EKB30958.1"/>
    <property type="molecule type" value="Genomic_DNA"/>
</dbReference>
<dbReference type="PANTHER" id="PTHR43400:SF7">
    <property type="entry name" value="FAD-DEPENDENT OXIDOREDUCTASE 2 FAD BINDING DOMAIN-CONTAINING PROTEIN"/>
    <property type="match status" value="1"/>
</dbReference>
<keyword evidence="8" id="KW-1185">Reference proteome</keyword>
<sequence>MKLTTIAAAAALAVASMSASAATYVPGTYTYKVNAHNAAMTVAVTVSKHKIEKIDWSKNLETIGVGQLALEKVGGRILEKQSLGVDGVTGATISSMALKYAVGECLKQAKVSAEDLKDLKKNVEEYKALPNTMKTQVVIIGGGGSGLAAAVAASQAGADVIVLEKLGLLGGSTNVSEGALNAADPIRQPKLGIEDSVAKHIDQTLKGGHNVGNPELVKHLCEGAYPAVEWLESIGVKFKDEVGTATGALWQRSHYPATPSGNSYIRVFEKYIAEHPNVQVITDIEAKDVLKDADGRVTGVLAKHNKTGRYTLFKAEKGVIIATGGFGANVKLRQEVNTGVFKDYDLGKSIGCTNFQKSAQGSGILMGKEVGANVIGMADIQVHPCGTPGTGLMEMIRTSGRNRVFINTDGNRFVNEGAARDVLAKAIFAQKDSTYYVLVNHLRYPSLTWVDRNGAKVGDMIDLGRVVAADTLEELAAKLKMPVENLKGSIDTYNAVVRGEKKDPLGFVANNKADKVMTEGPWYACQKVPTVHHTMGGLQINADAQVLDVNGKVIPGLYAAGETTGGIHGSNRLGGNAIADCMVFGRTAGTNAAQGK</sequence>
<dbReference type="Gene3D" id="3.90.1010.20">
    <property type="match status" value="1"/>
</dbReference>
<keyword evidence="3 5" id="KW-0274">FAD</keyword>
<dbReference type="STRING" id="742823.HMPREF9465_01437"/>
<dbReference type="NCBIfam" id="TIGR01813">
    <property type="entry name" value="flavo_cyto_c"/>
    <property type="match status" value="1"/>
</dbReference>
<keyword evidence="2 5" id="KW-0285">Flavoprotein</keyword>
<feature type="chain" id="PRO_5022248685" description="Urocanate reductase" evidence="5">
    <location>
        <begin position="22"/>
        <end position="596"/>
    </location>
</feature>
<evidence type="ECO:0000256" key="1">
    <source>
        <dbReference type="ARBA" id="ARBA00008040"/>
    </source>
</evidence>
<dbReference type="HOGENOM" id="CLU_011398_4_0_4"/>
<protein>
    <recommendedName>
        <fullName evidence="5">Urocanate reductase</fullName>
        <ecNumber evidence="5">1.3.99.33</ecNumber>
    </recommendedName>
</protein>
<dbReference type="SUPFAM" id="SSF51905">
    <property type="entry name" value="FAD/NAD(P)-binding domain"/>
    <property type="match status" value="1"/>
</dbReference>
<dbReference type="EC" id="1.3.99.33" evidence="5"/>
<dbReference type="InterPro" id="IPR010960">
    <property type="entry name" value="Flavocytochrome_c"/>
</dbReference>
<dbReference type="InterPro" id="IPR036188">
    <property type="entry name" value="FAD/NAD-bd_sf"/>
</dbReference>
<dbReference type="PANTHER" id="PTHR43400">
    <property type="entry name" value="FUMARATE REDUCTASE"/>
    <property type="match status" value="1"/>
</dbReference>
<dbReference type="eggNOG" id="COG1053">
    <property type="taxonomic scope" value="Bacteria"/>
</dbReference>
<accession>K1JWD4</accession>
<dbReference type="OrthoDB" id="8523426at2"/>
<dbReference type="InterPro" id="IPR003953">
    <property type="entry name" value="FAD-dep_OxRdtase_2_FAD-bd"/>
</dbReference>
<comment type="cofactor">
    <cofactor evidence="5">
        <name>FMN</name>
        <dbReference type="ChEBI" id="CHEBI:58210"/>
    </cofactor>
    <text evidence="5">Binds 1 or 2 FMN covalently per subunit.</text>
</comment>
<dbReference type="PRINTS" id="PR00368">
    <property type="entry name" value="FADPNR"/>
</dbReference>
<comment type="caution">
    <text evidence="7">The sequence shown here is derived from an EMBL/GenBank/DDBJ whole genome shotgun (WGS) entry which is preliminary data.</text>
</comment>
<dbReference type="InterPro" id="IPR027477">
    <property type="entry name" value="Succ_DH/fumarate_Rdtase_cat_sf"/>
</dbReference>
<organism evidence="7 8">
    <name type="scientific">Sutterella wadsworthensis 2_1_59BFAA</name>
    <dbReference type="NCBI Taxonomy" id="742823"/>
    <lineage>
        <taxon>Bacteria</taxon>
        <taxon>Pseudomonadati</taxon>
        <taxon>Pseudomonadota</taxon>
        <taxon>Betaproteobacteria</taxon>
        <taxon>Burkholderiales</taxon>
        <taxon>Sutterellaceae</taxon>
        <taxon>Sutterella</taxon>
    </lineage>
</organism>
<dbReference type="SMART" id="SM00900">
    <property type="entry name" value="FMN_bind"/>
    <property type="match status" value="1"/>
</dbReference>
<dbReference type="AlphaFoldDB" id="K1JWD4"/>
<dbReference type="GO" id="GO:0016020">
    <property type="term" value="C:membrane"/>
    <property type="evidence" value="ECO:0007669"/>
    <property type="project" value="InterPro"/>
</dbReference>
<dbReference type="GO" id="GO:0016491">
    <property type="term" value="F:oxidoreductase activity"/>
    <property type="evidence" value="ECO:0007669"/>
    <property type="project" value="UniProtKB-KW"/>
</dbReference>
<evidence type="ECO:0000313" key="8">
    <source>
        <dbReference type="Proteomes" id="UP000005835"/>
    </source>
</evidence>
<dbReference type="Proteomes" id="UP000005835">
    <property type="component" value="Unassembled WGS sequence"/>
</dbReference>
<evidence type="ECO:0000259" key="6">
    <source>
        <dbReference type="SMART" id="SM00900"/>
    </source>
</evidence>
<evidence type="ECO:0000256" key="5">
    <source>
        <dbReference type="RuleBase" id="RU366062"/>
    </source>
</evidence>
<dbReference type="Pfam" id="PF04205">
    <property type="entry name" value="FMN_bind"/>
    <property type="match status" value="1"/>
</dbReference>
<dbReference type="SUPFAM" id="SSF56425">
    <property type="entry name" value="Succinate dehydrogenase/fumarate reductase flavoprotein, catalytic domain"/>
    <property type="match status" value="1"/>
</dbReference>
<comment type="similarity">
    <text evidence="1 5">Belongs to the FAD-dependent oxidoreductase 2 family. FRD/SDH subfamily.</text>
</comment>
<keyword evidence="5" id="KW-0732">Signal</keyword>
<feature type="domain" description="FMN-binding" evidence="6">
    <location>
        <begin position="35"/>
        <end position="109"/>
    </location>
</feature>
<dbReference type="PATRIC" id="fig|742823.3.peg.1429"/>
<comment type="catalytic activity">
    <reaction evidence="5">
        <text>dihydrourocanate + A = urocanate + AH2</text>
        <dbReference type="Rhea" id="RHEA:36059"/>
        <dbReference type="ChEBI" id="CHEBI:13193"/>
        <dbReference type="ChEBI" id="CHEBI:17499"/>
        <dbReference type="ChEBI" id="CHEBI:27247"/>
        <dbReference type="ChEBI" id="CHEBI:72991"/>
        <dbReference type="EC" id="1.3.99.33"/>
    </reaction>
</comment>
<evidence type="ECO:0000313" key="7">
    <source>
        <dbReference type="EMBL" id="EKB30958.1"/>
    </source>
</evidence>
<feature type="signal peptide" evidence="5">
    <location>
        <begin position="1"/>
        <end position="21"/>
    </location>
</feature>
<dbReference type="eggNOG" id="COG3976">
    <property type="taxonomic scope" value="Bacteria"/>
</dbReference>
<proteinExistence type="inferred from homology"/>
<dbReference type="InterPro" id="IPR007329">
    <property type="entry name" value="FMN-bd"/>
</dbReference>
<evidence type="ECO:0000256" key="4">
    <source>
        <dbReference type="ARBA" id="ARBA00023002"/>
    </source>
</evidence>
<evidence type="ECO:0000256" key="2">
    <source>
        <dbReference type="ARBA" id="ARBA00022630"/>
    </source>
</evidence>
<name>K1JWD4_9BURK</name>
<comment type="cofactor">
    <cofactor evidence="5">
        <name>FAD</name>
        <dbReference type="ChEBI" id="CHEBI:57692"/>
    </cofactor>
    <text evidence="5">Binds 1 FAD per subunit.</text>
</comment>
<dbReference type="Gene3D" id="3.50.50.60">
    <property type="entry name" value="FAD/NAD(P)-binding domain"/>
    <property type="match status" value="1"/>
</dbReference>